<gene>
    <name evidence="1" type="ORF">DFSSTS7063_01686</name>
</gene>
<proteinExistence type="predicted"/>
<reference evidence="1 2" key="1">
    <citation type="submission" date="2019-07" db="EMBL/GenBank/DDBJ databases">
        <authorList>
            <person name="Hibberd C M."/>
            <person name="Gehrig L. J."/>
            <person name="Chang H.-W."/>
            <person name="Venkatesh S."/>
        </authorList>
    </citation>
    <scope>NUCLEOTIDE SEQUENCE [LARGE SCALE GENOMIC DNA]</scope>
    <source>
        <strain evidence="1">Dorea_formicigenerans_SSTS_Bg7063</strain>
    </source>
</reference>
<evidence type="ECO:0000313" key="1">
    <source>
        <dbReference type="EMBL" id="VUX09209.1"/>
    </source>
</evidence>
<dbReference type="Proteomes" id="UP000358366">
    <property type="component" value="Unassembled WGS sequence"/>
</dbReference>
<organism evidence="1 2">
    <name type="scientific">Dorea formicigenerans</name>
    <dbReference type="NCBI Taxonomy" id="39486"/>
    <lineage>
        <taxon>Bacteria</taxon>
        <taxon>Bacillati</taxon>
        <taxon>Bacillota</taxon>
        <taxon>Clostridia</taxon>
        <taxon>Lachnospirales</taxon>
        <taxon>Lachnospiraceae</taxon>
        <taxon>Dorea</taxon>
    </lineage>
</organism>
<accession>A0A564TPN8</accession>
<sequence length="136" mass="16083">MKKGRFLWSAHRITERQKAGKARSIKEKQLKNSRNQVSKQLVALRSSASDNFSYARDNLRNSDLRSNPCFTRVCGVVRCGEKRWDLLSSQRICNTFATKISKKYRTLFGGRHWRVSFFVMQILHRQLRCPHFLRFC</sequence>
<name>A0A564TPN8_9FIRM</name>
<protein>
    <submittedName>
        <fullName evidence="1">Uncharacterized protein</fullName>
    </submittedName>
</protein>
<dbReference type="EMBL" id="CABHNI010000030">
    <property type="protein sequence ID" value="VUX09209.1"/>
    <property type="molecule type" value="Genomic_DNA"/>
</dbReference>
<dbReference type="AlphaFoldDB" id="A0A564TPN8"/>
<evidence type="ECO:0000313" key="2">
    <source>
        <dbReference type="Proteomes" id="UP000358366"/>
    </source>
</evidence>